<evidence type="ECO:0000313" key="3">
    <source>
        <dbReference type="Proteomes" id="UP000053789"/>
    </source>
</evidence>
<dbReference type="HOGENOM" id="CLU_639349_0_0_1"/>
<dbReference type="VEuPathDB" id="FungiDB:Z519_07926"/>
<dbReference type="Proteomes" id="UP000053789">
    <property type="component" value="Unassembled WGS sequence"/>
</dbReference>
<feature type="region of interest" description="Disordered" evidence="1">
    <location>
        <begin position="336"/>
        <end position="429"/>
    </location>
</feature>
<dbReference type="EMBL" id="KN846991">
    <property type="protein sequence ID" value="KIW91032.1"/>
    <property type="molecule type" value="Genomic_DNA"/>
</dbReference>
<protein>
    <submittedName>
        <fullName evidence="2">Uncharacterized protein</fullName>
    </submittedName>
</protein>
<dbReference type="AlphaFoldDB" id="A0A0D2FX27"/>
<dbReference type="OrthoDB" id="4158708at2759"/>
<proteinExistence type="predicted"/>
<evidence type="ECO:0000313" key="2">
    <source>
        <dbReference type="EMBL" id="KIW91032.1"/>
    </source>
</evidence>
<keyword evidence="3" id="KW-1185">Reference proteome</keyword>
<gene>
    <name evidence="2" type="ORF">Z519_07926</name>
</gene>
<dbReference type="GeneID" id="27700854"/>
<organism evidence="2 3">
    <name type="scientific">Cladophialophora bantiana (strain ATCC 10958 / CBS 173.52 / CDC B-1940 / NIH 8579)</name>
    <name type="common">Xylohypha bantiana</name>
    <dbReference type="NCBI Taxonomy" id="1442370"/>
    <lineage>
        <taxon>Eukaryota</taxon>
        <taxon>Fungi</taxon>
        <taxon>Dikarya</taxon>
        <taxon>Ascomycota</taxon>
        <taxon>Pezizomycotina</taxon>
        <taxon>Eurotiomycetes</taxon>
        <taxon>Chaetothyriomycetidae</taxon>
        <taxon>Chaetothyriales</taxon>
        <taxon>Herpotrichiellaceae</taxon>
        <taxon>Cladophialophora</taxon>
    </lineage>
</organism>
<evidence type="ECO:0000256" key="1">
    <source>
        <dbReference type="SAM" id="MobiDB-lite"/>
    </source>
</evidence>
<accession>A0A0D2FX27</accession>
<sequence>MTRAFDLDLPLPTQSCPRGAIVALAHYRDYCNSAGAERAAQRRYCNGEPSIEACCGAWAQPYEEAYASYESVRRRRFFKSPDPKAPLVSRSFEWSLQELTDDVGNIVQREVIKQQPHEFNLDSRPCHPGVQPGLEFWEWEPEGRLPRYEEQGKWGTARTKPGIEKMKLGKEGNAIADYDKRREWFKERLAKMKLWKSRLLSKLQRSEYNTERKRMAAEQNWVNLFTNEPPVKYGASIPRPDQPGCPTWGMKELAELGKHLKNVENVANVANVPKEDAKWAVMDTYASELFEKGMCRDEILVVLDRPNERNYSSYLEWWSERRKWKKYNESLEKGEDVPLPKLQYPSSRGSQHTQDQLTNGGEDPASDDPTATPTKGKRAKDFSSTRLDTIVEVPELDDGMERGNGDDFVRDEEGAQDKVNDHGDLETIP</sequence>
<feature type="compositionally biased region" description="Polar residues" evidence="1">
    <location>
        <begin position="344"/>
        <end position="359"/>
    </location>
</feature>
<reference evidence="2" key="1">
    <citation type="submission" date="2015-01" db="EMBL/GenBank/DDBJ databases">
        <title>The Genome Sequence of Cladophialophora bantiana CBS 173.52.</title>
        <authorList>
            <consortium name="The Broad Institute Genomics Platform"/>
            <person name="Cuomo C."/>
            <person name="de Hoog S."/>
            <person name="Gorbushina A."/>
            <person name="Stielow B."/>
            <person name="Teixiera M."/>
            <person name="Abouelleil A."/>
            <person name="Chapman S.B."/>
            <person name="Priest M."/>
            <person name="Young S.K."/>
            <person name="Wortman J."/>
            <person name="Nusbaum C."/>
            <person name="Birren B."/>
        </authorList>
    </citation>
    <scope>NUCLEOTIDE SEQUENCE [LARGE SCALE GENOMIC DNA]</scope>
    <source>
        <strain evidence="2">CBS 173.52</strain>
    </source>
</reference>
<dbReference type="RefSeq" id="XP_016617701.1">
    <property type="nucleotide sequence ID" value="XM_016765656.1"/>
</dbReference>
<name>A0A0D2FX27_CLAB1</name>
<feature type="compositionally biased region" description="Basic and acidic residues" evidence="1">
    <location>
        <begin position="399"/>
        <end position="429"/>
    </location>
</feature>